<reference evidence="4 5" key="3">
    <citation type="submission" date="2019-08" db="EMBL/GenBank/DDBJ databases">
        <title>Emerging of two pre-pandemic pathogenic O4:KUT lineages of Vibrio parahaemolyticus in coastal eastern China.</title>
        <authorList>
            <person name="Yu H."/>
        </authorList>
    </citation>
    <scope>NUCLEOTIDE SEQUENCE [LARGE SCALE GENOMIC DNA]</scope>
    <source>
        <strain evidence="4 5">HZ17-383</strain>
    </source>
</reference>
<dbReference type="Proteomes" id="UP000321504">
    <property type="component" value="Unassembled WGS sequence"/>
</dbReference>
<dbReference type="EMBL" id="DACQKT010000006">
    <property type="protein sequence ID" value="HAS6678008.1"/>
    <property type="molecule type" value="Genomic_DNA"/>
</dbReference>
<keyword evidence="1" id="KW-0812">Transmembrane</keyword>
<gene>
    <name evidence="3" type="ORF">EHC69_07805</name>
    <name evidence="4" type="ORF">FVP01_08735</name>
    <name evidence="2" type="ORF">I7278_14425</name>
</gene>
<accession>A0A7Z2MRD2</accession>
<evidence type="ECO:0000313" key="3">
    <source>
        <dbReference type="EMBL" id="QHH09283.1"/>
    </source>
</evidence>
<dbReference type="EMBL" id="CP034298">
    <property type="protein sequence ID" value="QHH09283.1"/>
    <property type="molecule type" value="Genomic_DNA"/>
</dbReference>
<evidence type="ECO:0000313" key="5">
    <source>
        <dbReference type="Proteomes" id="UP000321504"/>
    </source>
</evidence>
<dbReference type="Proteomes" id="UP000856022">
    <property type="component" value="Unassembled WGS sequence"/>
</dbReference>
<dbReference type="AlphaFoldDB" id="A0A7Z2MRD2"/>
<feature type="transmembrane region" description="Helical" evidence="1">
    <location>
        <begin position="12"/>
        <end position="32"/>
    </location>
</feature>
<reference evidence="2" key="1">
    <citation type="journal article" date="2018" name="Genome Biol.">
        <title>SKESA: strategic k-mer extension for scrupulous assemblies.</title>
        <authorList>
            <person name="Souvorov A."/>
            <person name="Agarwala R."/>
            <person name="Lipman D.J."/>
        </authorList>
    </citation>
    <scope>NUCLEOTIDE SEQUENCE</scope>
    <source>
        <strain evidence="2">1930</strain>
    </source>
</reference>
<evidence type="ECO:0000313" key="4">
    <source>
        <dbReference type="EMBL" id="TXN16046.1"/>
    </source>
</evidence>
<reference evidence="2" key="4">
    <citation type="submission" date="2019-12" db="EMBL/GenBank/DDBJ databases">
        <authorList>
            <consortium name="NCBI Pathogen Detection Project"/>
        </authorList>
    </citation>
    <scope>NUCLEOTIDE SEQUENCE</scope>
    <source>
        <strain evidence="2">1930</strain>
    </source>
</reference>
<name>A0A7Z2MRD2_VIBPH</name>
<sequence length="33" mass="4006">MLHHMQNHFFMIPFCVFIFSAFHLYALSSVYLL</sequence>
<keyword evidence="1" id="KW-1133">Transmembrane helix</keyword>
<dbReference type="EMBL" id="VRMQ01000002">
    <property type="protein sequence ID" value="TXN16046.1"/>
    <property type="molecule type" value="Genomic_DNA"/>
</dbReference>
<organism evidence="4 5">
    <name type="scientific">Vibrio parahaemolyticus</name>
    <dbReference type="NCBI Taxonomy" id="670"/>
    <lineage>
        <taxon>Bacteria</taxon>
        <taxon>Pseudomonadati</taxon>
        <taxon>Pseudomonadota</taxon>
        <taxon>Gammaproteobacteria</taxon>
        <taxon>Vibrionales</taxon>
        <taxon>Vibrionaceae</taxon>
        <taxon>Vibrio</taxon>
    </lineage>
</organism>
<evidence type="ECO:0000313" key="2">
    <source>
        <dbReference type="EMBL" id="HAS6678008.1"/>
    </source>
</evidence>
<evidence type="ECO:0000313" key="6">
    <source>
        <dbReference type="Proteomes" id="UP000464718"/>
    </source>
</evidence>
<protein>
    <submittedName>
        <fullName evidence="4">Uncharacterized protein</fullName>
    </submittedName>
</protein>
<proteinExistence type="predicted"/>
<dbReference type="Proteomes" id="UP000464718">
    <property type="component" value="Chromosome i"/>
</dbReference>
<keyword evidence="1" id="KW-0472">Membrane</keyword>
<evidence type="ECO:0000256" key="1">
    <source>
        <dbReference type="SAM" id="Phobius"/>
    </source>
</evidence>
<reference evidence="3 6" key="2">
    <citation type="submission" date="2018-12" db="EMBL/GenBank/DDBJ databases">
        <title>Genomic insights into the evolutionary origins and pathogenicity of five Vibrio parahaemolyticus strains isolated from the shrimp with acute hepatopancreatic necrosis disease (AHPND).</title>
        <authorList>
            <person name="Yang Q."/>
            <person name="Dong X."/>
            <person name="Xie G."/>
            <person name="Fu S."/>
            <person name="Zou P."/>
            <person name="Sun J."/>
            <person name="Wang Y."/>
            <person name="Huang J."/>
        </authorList>
    </citation>
    <scope>NUCLEOTIDE SEQUENCE [LARGE SCALE GENOMIC DNA]</scope>
    <source>
        <strain evidence="3 6">20160303005-1</strain>
    </source>
</reference>